<keyword evidence="1" id="KW-0812">Transmembrane</keyword>
<gene>
    <name evidence="2" type="ORF">PV08_05040</name>
</gene>
<dbReference type="OrthoDB" id="5207033at2759"/>
<reference evidence="2 3" key="1">
    <citation type="submission" date="2015-01" db="EMBL/GenBank/DDBJ databases">
        <title>The Genome Sequence of Exophiala spinifera CBS89968.</title>
        <authorList>
            <consortium name="The Broad Institute Genomics Platform"/>
            <person name="Cuomo C."/>
            <person name="de Hoog S."/>
            <person name="Gorbushina A."/>
            <person name="Stielow B."/>
            <person name="Teixiera M."/>
            <person name="Abouelleil A."/>
            <person name="Chapman S.B."/>
            <person name="Priest M."/>
            <person name="Young S.K."/>
            <person name="Wortman J."/>
            <person name="Nusbaum C."/>
            <person name="Birren B."/>
        </authorList>
    </citation>
    <scope>NUCLEOTIDE SEQUENCE [LARGE SCALE GENOMIC DNA]</scope>
    <source>
        <strain evidence="2 3">CBS 89968</strain>
    </source>
</reference>
<proteinExistence type="predicted"/>
<feature type="transmembrane region" description="Helical" evidence="1">
    <location>
        <begin position="368"/>
        <end position="390"/>
    </location>
</feature>
<evidence type="ECO:0000313" key="3">
    <source>
        <dbReference type="Proteomes" id="UP000053328"/>
    </source>
</evidence>
<evidence type="ECO:0000256" key="1">
    <source>
        <dbReference type="SAM" id="Phobius"/>
    </source>
</evidence>
<dbReference type="EMBL" id="KN847494">
    <property type="protein sequence ID" value="KIW17845.1"/>
    <property type="molecule type" value="Genomic_DNA"/>
</dbReference>
<dbReference type="AlphaFoldDB" id="A0A0D2BGU2"/>
<feature type="transmembrane region" description="Helical" evidence="1">
    <location>
        <begin position="405"/>
        <end position="426"/>
    </location>
</feature>
<accession>A0A0D2BGU2</accession>
<dbReference type="HOGENOM" id="CLU_580071_0_0_1"/>
<dbReference type="VEuPathDB" id="FungiDB:PV08_05040"/>
<keyword evidence="3" id="KW-1185">Reference proteome</keyword>
<dbReference type="Gene3D" id="1.20.58.340">
    <property type="entry name" value="Magnesium transport protein CorA, transmembrane region"/>
    <property type="match status" value="1"/>
</dbReference>
<dbReference type="STRING" id="91928.A0A0D2BGU2"/>
<dbReference type="GeneID" id="27332123"/>
<sequence length="471" mass="53840">MAYRNGRSRYRSEVEAEAASRSIALSDLSQDLDGRKAIVFLEWKKGDAIAAATVPQINSSIPELYPGFDKITEVFDVPDTFLEERLHHGAYSFGSARQGHLQRIWSHFLLKYIGTVDFLDADYESSLWSKSSFLLSWDTRTGFSSLDDSASSPTASGLQMAQVTLICFGAFQDLKHQFDSLRFSNSWEVVLQDPHLLLTYIYDSWYKRVDKTVWFANGRGRGIEEASHSVSVIPKSKKADMNQQAVRETSDKVLTKEESKVNLEHLYRITQTVIYLREGLDATIASLSLAAEHCRKSPRQKDSHLLRDNVLSQLQYRREMLRSTRLRLISLHERLKNINEISYHLVARRDSYAAQRISEHMKKESSRMAVIAFIGILFLPTSLVASVFGAVHDQNYTMQKAFAKFGYLVGAAVPLTLLTVFLYRLFGETESRPMAERSDNGRNEGFELRSFRRRMWGRRTVSHMAEDGDFL</sequence>
<protein>
    <submittedName>
        <fullName evidence="2">Uncharacterized protein</fullName>
    </submittedName>
</protein>
<dbReference type="Proteomes" id="UP000053328">
    <property type="component" value="Unassembled WGS sequence"/>
</dbReference>
<keyword evidence="1" id="KW-1133">Transmembrane helix</keyword>
<name>A0A0D2BGU2_9EURO</name>
<organism evidence="2 3">
    <name type="scientific">Exophiala spinifera</name>
    <dbReference type="NCBI Taxonomy" id="91928"/>
    <lineage>
        <taxon>Eukaryota</taxon>
        <taxon>Fungi</taxon>
        <taxon>Dikarya</taxon>
        <taxon>Ascomycota</taxon>
        <taxon>Pezizomycotina</taxon>
        <taxon>Eurotiomycetes</taxon>
        <taxon>Chaetothyriomycetidae</taxon>
        <taxon>Chaetothyriales</taxon>
        <taxon>Herpotrichiellaceae</taxon>
        <taxon>Exophiala</taxon>
    </lineage>
</organism>
<evidence type="ECO:0000313" key="2">
    <source>
        <dbReference type="EMBL" id="KIW17845.1"/>
    </source>
</evidence>
<keyword evidence="1" id="KW-0472">Membrane</keyword>
<dbReference type="RefSeq" id="XP_016238061.1">
    <property type="nucleotide sequence ID" value="XM_016379384.1"/>
</dbReference>